<dbReference type="EMBL" id="CM016560">
    <property type="protein sequence ID" value="TKV93999.1"/>
    <property type="molecule type" value="Genomic_DNA"/>
</dbReference>
<reference evidence="2" key="1">
    <citation type="submission" date="2019-03" db="EMBL/GenBank/DDBJ databases">
        <title>WGS assembly of Setaria viridis.</title>
        <authorList>
            <person name="Huang P."/>
            <person name="Jenkins J."/>
            <person name="Grimwood J."/>
            <person name="Barry K."/>
            <person name="Healey A."/>
            <person name="Mamidi S."/>
            <person name="Sreedasyam A."/>
            <person name="Shu S."/>
            <person name="Feldman M."/>
            <person name="Wu J."/>
            <person name="Yu Y."/>
            <person name="Chen C."/>
            <person name="Johnson J."/>
            <person name="Rokhsar D."/>
            <person name="Baxter I."/>
            <person name="Schmutz J."/>
            <person name="Brutnell T."/>
            <person name="Kellogg E."/>
        </authorList>
    </citation>
    <scope>NUCLEOTIDE SEQUENCE [LARGE SCALE GENOMIC DNA]</scope>
</reference>
<organism evidence="2 3">
    <name type="scientific">Setaria viridis</name>
    <name type="common">Green bristlegrass</name>
    <name type="synonym">Setaria italica subsp. viridis</name>
    <dbReference type="NCBI Taxonomy" id="4556"/>
    <lineage>
        <taxon>Eukaryota</taxon>
        <taxon>Viridiplantae</taxon>
        <taxon>Streptophyta</taxon>
        <taxon>Embryophyta</taxon>
        <taxon>Tracheophyta</taxon>
        <taxon>Spermatophyta</taxon>
        <taxon>Magnoliopsida</taxon>
        <taxon>Liliopsida</taxon>
        <taxon>Poales</taxon>
        <taxon>Poaceae</taxon>
        <taxon>PACMAD clade</taxon>
        <taxon>Panicoideae</taxon>
        <taxon>Panicodae</taxon>
        <taxon>Paniceae</taxon>
        <taxon>Cenchrinae</taxon>
        <taxon>Setaria</taxon>
    </lineage>
</organism>
<gene>
    <name evidence="2" type="ORF">SEVIR_9G266800v2</name>
</gene>
<protein>
    <submittedName>
        <fullName evidence="2">Uncharacterized protein</fullName>
    </submittedName>
</protein>
<feature type="region of interest" description="Disordered" evidence="1">
    <location>
        <begin position="52"/>
        <end position="71"/>
    </location>
</feature>
<sequence>MKPKASFGNPGFSVDWGRNHPTQGADSRRGELPLLIQKGIWLRRGWIQPNPIPTNPRVYPASPPHTGNETTRSRRALGHLSLAALTACPTAADKCASSCSSPSISSSASSPSRSPALLLIPFFLVRVRQAAALTAATPAPALIRTAAAPPGQRVHQGSSSPCCLEALPADYIKNGFNSGGSS</sequence>
<dbReference type="Gramene" id="TKV93999">
    <property type="protein sequence ID" value="TKV93999"/>
    <property type="gene ID" value="SEVIR_9G266800v2"/>
</dbReference>
<evidence type="ECO:0000256" key="1">
    <source>
        <dbReference type="SAM" id="MobiDB-lite"/>
    </source>
</evidence>
<dbReference type="Proteomes" id="UP000298652">
    <property type="component" value="Chromosome 9"/>
</dbReference>
<evidence type="ECO:0000313" key="2">
    <source>
        <dbReference type="EMBL" id="TKV93999.1"/>
    </source>
</evidence>
<proteinExistence type="predicted"/>
<feature type="region of interest" description="Disordered" evidence="1">
    <location>
        <begin position="1"/>
        <end position="29"/>
    </location>
</feature>
<accession>A0A4U6SY71</accession>
<name>A0A4U6SY71_SETVI</name>
<dbReference type="AlphaFoldDB" id="A0A4U6SY71"/>
<evidence type="ECO:0000313" key="3">
    <source>
        <dbReference type="Proteomes" id="UP000298652"/>
    </source>
</evidence>
<keyword evidence="3" id="KW-1185">Reference proteome</keyword>